<protein>
    <submittedName>
        <fullName evidence="1">Uncharacterized protein</fullName>
    </submittedName>
</protein>
<dbReference type="AlphaFoldDB" id="A0A0F9N159"/>
<sequence>MAISNILKKVGWPDAARKKYPLLCDTAIICKHIDRATGKQYPWLLTI</sequence>
<name>A0A0F9N159_9ZZZZ</name>
<gene>
    <name evidence="1" type="ORF">LCGC14_1086840</name>
</gene>
<organism evidence="1">
    <name type="scientific">marine sediment metagenome</name>
    <dbReference type="NCBI Taxonomy" id="412755"/>
    <lineage>
        <taxon>unclassified sequences</taxon>
        <taxon>metagenomes</taxon>
        <taxon>ecological metagenomes</taxon>
    </lineage>
</organism>
<proteinExistence type="predicted"/>
<evidence type="ECO:0000313" key="1">
    <source>
        <dbReference type="EMBL" id="KKN05477.1"/>
    </source>
</evidence>
<reference evidence="1" key="1">
    <citation type="journal article" date="2015" name="Nature">
        <title>Complex archaea that bridge the gap between prokaryotes and eukaryotes.</title>
        <authorList>
            <person name="Spang A."/>
            <person name="Saw J.H."/>
            <person name="Jorgensen S.L."/>
            <person name="Zaremba-Niedzwiedzka K."/>
            <person name="Martijn J."/>
            <person name="Lind A.E."/>
            <person name="van Eijk R."/>
            <person name="Schleper C."/>
            <person name="Guy L."/>
            <person name="Ettema T.J."/>
        </authorList>
    </citation>
    <scope>NUCLEOTIDE SEQUENCE</scope>
</reference>
<accession>A0A0F9N159</accession>
<dbReference type="EMBL" id="LAZR01004799">
    <property type="protein sequence ID" value="KKN05477.1"/>
    <property type="molecule type" value="Genomic_DNA"/>
</dbReference>
<comment type="caution">
    <text evidence="1">The sequence shown here is derived from an EMBL/GenBank/DDBJ whole genome shotgun (WGS) entry which is preliminary data.</text>
</comment>